<comment type="subcellular location">
    <subcellularLocation>
        <location evidence="1">Cell membrane</location>
        <topology evidence="1">Multi-pass membrane protein</topology>
    </subcellularLocation>
</comment>
<evidence type="ECO:0000256" key="2">
    <source>
        <dbReference type="ARBA" id="ARBA00022475"/>
    </source>
</evidence>
<gene>
    <name evidence="8" type="ORF">PBAT_13415</name>
</gene>
<evidence type="ECO:0000256" key="1">
    <source>
        <dbReference type="ARBA" id="ARBA00004651"/>
    </source>
</evidence>
<feature type="transmembrane region" description="Helical" evidence="6">
    <location>
        <begin position="175"/>
        <end position="205"/>
    </location>
</feature>
<comment type="caution">
    <text evidence="8">The sequence shown here is derived from an EMBL/GenBank/DDBJ whole genome shotgun (WGS) entry which is preliminary data.</text>
</comment>
<evidence type="ECO:0000313" key="8">
    <source>
        <dbReference type="EMBL" id="OAB44950.1"/>
    </source>
</evidence>
<evidence type="ECO:0000256" key="3">
    <source>
        <dbReference type="ARBA" id="ARBA00022692"/>
    </source>
</evidence>
<accession>A0A168MQT0</accession>
<feature type="transmembrane region" description="Helical" evidence="6">
    <location>
        <begin position="300"/>
        <end position="329"/>
    </location>
</feature>
<name>A0A168MQT0_9BACL</name>
<dbReference type="Pfam" id="PF03176">
    <property type="entry name" value="MMPL"/>
    <property type="match status" value="2"/>
</dbReference>
<sequence length="715" mass="79300">MGYRMLANLSFRFPTWIIVLWTAFFVIFGTYATKLPEVLKDHGLVSEGSYTDVQQTLSAKFGIPDEPIMLVFEKETSVTTQQFRQFIENVLMRIQSVEGLYSQISPFEKEGMLQGNVAYALLGFRQQSYRIGPVLEQIRQHLPTSSHITVGMTGKSVVQYDVNQASRNGLKTAELIGLPIAFIILLFAFRGVVYALLPIIIGLIGVTGTLGIMTLVGKMIELSNFVLSVIPMVGLALSIDFSLMIISRFQEELPNRSVEQTVLTSMRTAGRAVIYSTACVILGLLAIQFIHLPIFTTVALGAMVVLIISLLLNLTLLPALLSIIGPFIIPNKQKEREILTSSFWDRWSLTIMKRPIVSMAVSLIVLLICLVPLRHMMISIPDATSLPQGYESRAAAELYKAHFTSASSSEVVVLATGKKVTFTTQNWLHAYQWVESMKQDPNVISIDSVFEHLPVLSEQEFLRMLKNPIFMKRIEPALQSVLRDNTMLFRMTIQGTPGSTMASDWLRNLEVEGITEELPLIVGGEAKYQQEIFDEISNHLVSILLFIGITNFIVLCIAFRSILIPLKAIVMNLLSLGASFGILVFIFEKGRLGLEPSPIAVMIPVFVFGLVFGISMDYGVFLLSRMSEVYERTGDHVIAVTSGLSSTGRIITSAAAIMIAVTLPFAFADVVGVKQLGIGIAAAIFIDATIIRLILVPSLMVLLGRMNWWMPFQRK</sequence>
<feature type="transmembrane region" description="Helical" evidence="6">
    <location>
        <begin position="13"/>
        <end position="32"/>
    </location>
</feature>
<dbReference type="AlphaFoldDB" id="A0A168MQT0"/>
<keyword evidence="4 6" id="KW-1133">Transmembrane helix</keyword>
<dbReference type="Proteomes" id="UP000077355">
    <property type="component" value="Unassembled WGS sequence"/>
</dbReference>
<dbReference type="PANTHER" id="PTHR33406:SF13">
    <property type="entry name" value="MEMBRANE PROTEIN YDFJ"/>
    <property type="match status" value="1"/>
</dbReference>
<keyword evidence="2" id="KW-1003">Cell membrane</keyword>
<feature type="transmembrane region" description="Helical" evidence="6">
    <location>
        <begin position="569"/>
        <end position="587"/>
    </location>
</feature>
<keyword evidence="3 6" id="KW-0812">Transmembrane</keyword>
<reference evidence="8 9" key="1">
    <citation type="submission" date="2016-03" db="EMBL/GenBank/DDBJ databases">
        <title>Draft genome sequence of Paenibacillus antarcticus CECT 5836.</title>
        <authorList>
            <person name="Shin S.-K."/>
            <person name="Yi H."/>
        </authorList>
    </citation>
    <scope>NUCLEOTIDE SEQUENCE [LARGE SCALE GENOMIC DNA]</scope>
    <source>
        <strain evidence="8 9">CECT 5836</strain>
    </source>
</reference>
<dbReference type="InterPro" id="IPR050545">
    <property type="entry name" value="Mycobact_MmpL"/>
</dbReference>
<evidence type="ECO:0000313" key="9">
    <source>
        <dbReference type="Proteomes" id="UP000077355"/>
    </source>
</evidence>
<dbReference type="OrthoDB" id="7051771at2"/>
<evidence type="ECO:0000256" key="4">
    <source>
        <dbReference type="ARBA" id="ARBA00022989"/>
    </source>
</evidence>
<dbReference type="PANTHER" id="PTHR33406">
    <property type="entry name" value="MEMBRANE PROTEIN MJ1562-RELATED"/>
    <property type="match status" value="1"/>
</dbReference>
<feature type="domain" description="SSD" evidence="7">
    <location>
        <begin position="195"/>
        <end position="323"/>
    </location>
</feature>
<keyword evidence="5 6" id="KW-0472">Membrane</keyword>
<dbReference type="RefSeq" id="WP_084403059.1">
    <property type="nucleotide sequence ID" value="NZ_CP043611.1"/>
</dbReference>
<dbReference type="Gene3D" id="1.20.1640.10">
    <property type="entry name" value="Multidrug efflux transporter AcrB transmembrane domain"/>
    <property type="match status" value="2"/>
</dbReference>
<dbReference type="GO" id="GO:0005886">
    <property type="term" value="C:plasma membrane"/>
    <property type="evidence" value="ECO:0007669"/>
    <property type="project" value="UniProtKB-SubCell"/>
</dbReference>
<feature type="transmembrane region" description="Helical" evidence="6">
    <location>
        <begin position="599"/>
        <end position="623"/>
    </location>
</feature>
<feature type="transmembrane region" description="Helical" evidence="6">
    <location>
        <begin position="225"/>
        <end position="246"/>
    </location>
</feature>
<dbReference type="EMBL" id="LVJI01000018">
    <property type="protein sequence ID" value="OAB44950.1"/>
    <property type="molecule type" value="Genomic_DNA"/>
</dbReference>
<evidence type="ECO:0000256" key="6">
    <source>
        <dbReference type="SAM" id="Phobius"/>
    </source>
</evidence>
<organism evidence="8 9">
    <name type="scientific">Paenibacillus antarcticus</name>
    <dbReference type="NCBI Taxonomy" id="253703"/>
    <lineage>
        <taxon>Bacteria</taxon>
        <taxon>Bacillati</taxon>
        <taxon>Bacillota</taxon>
        <taxon>Bacilli</taxon>
        <taxon>Bacillales</taxon>
        <taxon>Paenibacillaceae</taxon>
        <taxon>Paenibacillus</taxon>
    </lineage>
</organism>
<dbReference type="InterPro" id="IPR000731">
    <property type="entry name" value="SSD"/>
</dbReference>
<feature type="transmembrane region" description="Helical" evidence="6">
    <location>
        <begin position="356"/>
        <end position="377"/>
    </location>
</feature>
<dbReference type="PROSITE" id="PS50156">
    <property type="entry name" value="SSD"/>
    <property type="match status" value="1"/>
</dbReference>
<feature type="transmembrane region" description="Helical" evidence="6">
    <location>
        <begin position="650"/>
        <end position="668"/>
    </location>
</feature>
<dbReference type="SUPFAM" id="SSF82866">
    <property type="entry name" value="Multidrug efflux transporter AcrB transmembrane domain"/>
    <property type="match status" value="2"/>
</dbReference>
<feature type="transmembrane region" description="Helical" evidence="6">
    <location>
        <begin position="540"/>
        <end position="562"/>
    </location>
</feature>
<proteinExistence type="predicted"/>
<evidence type="ECO:0000259" key="7">
    <source>
        <dbReference type="PROSITE" id="PS50156"/>
    </source>
</evidence>
<evidence type="ECO:0000256" key="5">
    <source>
        <dbReference type="ARBA" id="ARBA00023136"/>
    </source>
</evidence>
<keyword evidence="9" id="KW-1185">Reference proteome</keyword>
<dbReference type="InterPro" id="IPR004869">
    <property type="entry name" value="MMPL_dom"/>
</dbReference>
<protein>
    <submittedName>
        <fullName evidence="8">MMPL family protein</fullName>
    </submittedName>
</protein>
<feature type="transmembrane region" description="Helical" evidence="6">
    <location>
        <begin position="272"/>
        <end position="294"/>
    </location>
</feature>
<feature type="transmembrane region" description="Helical" evidence="6">
    <location>
        <begin position="680"/>
        <end position="704"/>
    </location>
</feature>